<dbReference type="InterPro" id="IPR016024">
    <property type="entry name" value="ARM-type_fold"/>
</dbReference>
<evidence type="ECO:0000256" key="3">
    <source>
        <dbReference type="ARBA" id="ARBA00022448"/>
    </source>
</evidence>
<reference evidence="5 6" key="1">
    <citation type="submission" date="2024-06" db="EMBL/GenBank/DDBJ databases">
        <title>Complete genome of Phlyctema vagabunda strain 19-DSS-EL-015.</title>
        <authorList>
            <person name="Fiorenzani C."/>
        </authorList>
    </citation>
    <scope>NUCLEOTIDE SEQUENCE [LARGE SCALE GENOMIC DNA]</scope>
    <source>
        <strain evidence="5 6">19-DSS-EL-015</strain>
    </source>
</reference>
<evidence type="ECO:0000256" key="2">
    <source>
        <dbReference type="ARBA" id="ARBA00005892"/>
    </source>
</evidence>
<comment type="similarity">
    <text evidence="2">Belongs to the NUP186/NUP192/NUP205 family.</text>
</comment>
<gene>
    <name evidence="5" type="ORF">PVAG01_04983</name>
</gene>
<dbReference type="SUPFAM" id="SSF48371">
    <property type="entry name" value="ARM repeat"/>
    <property type="match status" value="1"/>
</dbReference>
<comment type="caution">
    <text evidence="5">The sequence shown here is derived from an EMBL/GenBank/DDBJ whole genome shotgun (WGS) entry which is preliminary data.</text>
</comment>
<sequence>MAELNGFERLELLQADLKGFTKSQYYNPDRLIQELEARNEEFRGLLDKKSCNAQSRQSLATGQIKIDDTVYTINDEFQQGAIRFADEVDLDELAAAEIFFEAQHDAQRTGRTVFDCAIIRFYLRRKYILEALFAVVEAAGNVDLEDQYRQLFQSIMNSIVRTPGNTQPLMGGPSKMVSKCLSAMNEIRPWIQKLAGQLADRMNSASVLGQQPERAEIVEFQRSNLVQQHEILGLIMHYLIKSNLATTADFRELVDTIKKTDKYDNILLHYFPALAAYVSQFGAPEGGGSVESARELNQIFTAPAEKETWKLPYVYAAFKTWWLAEHSGWYGESYGSSSMPGIDVEAEAREASRLFTEALKEGAFDFLLSLSADIKPSEIVDPARHGLRQWLQRKSPMLLHDSVDFSPAFQAVLMDQLESFVESFITNLPDVARKLKIDENEQRQLSQMHEHDLDLERFLVIISYTFENRPKASMDGFWAVPDGALLGFIVWASKRASTPLITALCEMLQALSGDEECATAAHEFLLDEGLPSAGKMNHNLSLTWGTVTHELEYFCDKIRNRPAVPQSQAYRSGKASNDPAETEPESVMMLECYLRLITQLCTQSGAARQYLLQHQTFRLEEMLFQLASSSILPRLRACAFTTLGSLLSHKTRQTGDQIWHSLDSWICGGYAPSTSSVKGTSAAAVSSSAIPGIFQEIGTGFEQPKAFIDLLNALMVPYEDEVGLNDSLPFPENLGHTSRMPSIDPYIDFAVGQIFGGRLSEGIDSVELRLLQLSCLDFIETCLLTFNEDLVIFANKSNVSVDKAINTSDLNTYVRLHPFSRVMEWMFSDNVMSALFKAVHQNQADIGAATPESPLFKCLLRGIEVITLVMDLQSTFLDIIRPVIRSQSSNRRHAIANAAYTSFEDGVLNHLFIILDLGQYCSCGHDTLTAASLKLLEKLSASPKLACASTGGLGRRADRNKAIAILESSNDTESIARSLANEIEKQVDVAEVLQGFDESYDIKLRILGFLVACIQASPNRPTIAHVLLGFQCSDDSLLVESEGLFAQGTSLFHSILNLVLELSSQYGDHGISSVIVNLKHKGLEVLRLLWMSPLSSRLTLNELDAHNALINLFVQEPVIQPEQIYDGLALGDPGFVSSESITCLSTFLSQRAIISQYISAQLRRVKQSHSPSLKQRAIETLLGSTTVDGGAKIQHATIFDHFDFMECDLDAFEEFPQYPCFTDIDFRECEESDTISGPIFSIRKIEELLQLRQMEIMKTGNASNVQDFALLASQAHHILNFFEARNRIKLLGMSRFQVLRAWVQLMLVVIDTGDFDNSSRISFVLQALQTIMPRLEHSLGSSAETVELAQLAKSLIFNVAFASESLREGDLGDLVSDRLFHLFQFSLQAICSPHSTAPVKELCYIICYRYLTGMTDAVEVQQKHSIRTIKGAGERLIDRICDDAYAGEQTCRIAALLLLGALVKMGNAETSKYMVDSLSRLNFISILVNSLETIPRDLQDSAHEDVALQLTYCNARLALLLFICHTRPGATAVVNAGLFHVIKESGLFSTDPDLGTDIDDPDAIAKHYSLLVSIMRVICAAVLSRGSQNEQTVDQGRRFLTENRLAILAVFKQAAGLGSGSGNAGQSIEELADSFMVLISATGFIDFEEKLDKRLFSAAAFT</sequence>
<evidence type="ECO:0000256" key="4">
    <source>
        <dbReference type="ARBA" id="ARBA00023242"/>
    </source>
</evidence>
<dbReference type="EMBL" id="JBFCZG010000004">
    <property type="protein sequence ID" value="KAL3423236.1"/>
    <property type="molecule type" value="Genomic_DNA"/>
</dbReference>
<accession>A0ABR4PIT8</accession>
<organism evidence="5 6">
    <name type="scientific">Phlyctema vagabunda</name>
    <dbReference type="NCBI Taxonomy" id="108571"/>
    <lineage>
        <taxon>Eukaryota</taxon>
        <taxon>Fungi</taxon>
        <taxon>Dikarya</taxon>
        <taxon>Ascomycota</taxon>
        <taxon>Pezizomycotina</taxon>
        <taxon>Leotiomycetes</taxon>
        <taxon>Helotiales</taxon>
        <taxon>Dermateaceae</taxon>
        <taxon>Phlyctema</taxon>
    </lineage>
</organism>
<evidence type="ECO:0000313" key="6">
    <source>
        <dbReference type="Proteomes" id="UP001629113"/>
    </source>
</evidence>
<name>A0ABR4PIT8_9HELO</name>
<keyword evidence="4" id="KW-0539">Nucleus</keyword>
<keyword evidence="3" id="KW-0813">Transport</keyword>
<keyword evidence="6" id="KW-1185">Reference proteome</keyword>
<evidence type="ECO:0000313" key="5">
    <source>
        <dbReference type="EMBL" id="KAL3423236.1"/>
    </source>
</evidence>
<dbReference type="Pfam" id="PF11894">
    <property type="entry name" value="Nup192"/>
    <property type="match status" value="1"/>
</dbReference>
<evidence type="ECO:0000256" key="1">
    <source>
        <dbReference type="ARBA" id="ARBA00004123"/>
    </source>
</evidence>
<dbReference type="Proteomes" id="UP001629113">
    <property type="component" value="Unassembled WGS sequence"/>
</dbReference>
<dbReference type="PANTHER" id="PTHR31344">
    <property type="entry name" value="NUCLEAR PORE COMPLEX PROTEIN NUP205"/>
    <property type="match status" value="1"/>
</dbReference>
<dbReference type="PANTHER" id="PTHR31344:SF0">
    <property type="entry name" value="NUCLEAR PORE COMPLEX PROTEIN NUP205"/>
    <property type="match status" value="1"/>
</dbReference>
<comment type="subcellular location">
    <subcellularLocation>
        <location evidence="1">Nucleus</location>
    </subcellularLocation>
</comment>
<dbReference type="InterPro" id="IPR021827">
    <property type="entry name" value="Nup186/Nup192/Nup205"/>
</dbReference>
<proteinExistence type="inferred from homology"/>
<protein>
    <submittedName>
        <fullName evidence="5">Nuclear pore complex subunit</fullName>
    </submittedName>
</protein>